<evidence type="ECO:0000313" key="3">
    <source>
        <dbReference type="Proteomes" id="UP001501729"/>
    </source>
</evidence>
<dbReference type="RefSeq" id="WP_345410044.1">
    <property type="nucleotide sequence ID" value="NZ_BAABKX010000001.1"/>
</dbReference>
<name>A0AAV3UE21_9EURY</name>
<comment type="caution">
    <text evidence="2">The sequence shown here is derived from an EMBL/GenBank/DDBJ whole genome shotgun (WGS) entry which is preliminary data.</text>
</comment>
<evidence type="ECO:0000259" key="1">
    <source>
        <dbReference type="Pfam" id="PF24035"/>
    </source>
</evidence>
<dbReference type="Proteomes" id="UP001501729">
    <property type="component" value="Unassembled WGS sequence"/>
</dbReference>
<reference evidence="2 3" key="1">
    <citation type="journal article" date="2019" name="Int. J. Syst. Evol. Microbiol.">
        <title>The Global Catalogue of Microorganisms (GCM) 10K type strain sequencing project: providing services to taxonomists for standard genome sequencing and annotation.</title>
        <authorList>
            <consortium name="The Broad Institute Genomics Platform"/>
            <consortium name="The Broad Institute Genome Sequencing Center for Infectious Disease"/>
            <person name="Wu L."/>
            <person name="Ma J."/>
        </authorList>
    </citation>
    <scope>NUCLEOTIDE SEQUENCE [LARGE SCALE GENOMIC DNA]</scope>
    <source>
        <strain evidence="2 3">JCM 17504</strain>
    </source>
</reference>
<dbReference type="EMBL" id="BAABKX010000001">
    <property type="protein sequence ID" value="GAA5044943.1"/>
    <property type="molecule type" value="Genomic_DNA"/>
</dbReference>
<sequence>MTMKPSNNLNHCKTSNNRNEIVSIEDIFDVLTAPERRAVLYALCNQSKPIDVDELSRKVASADVGNTRNSPEQIKPILHHVHLPKLEQFSLVEYDRDLGTVEIKRLPRRLKRYLQFTAADEMEACLEDVTA</sequence>
<protein>
    <recommendedName>
        <fullName evidence="1">DUF7344 domain-containing protein</fullName>
    </recommendedName>
</protein>
<dbReference type="Gene3D" id="1.10.10.10">
    <property type="entry name" value="Winged helix-like DNA-binding domain superfamily/Winged helix DNA-binding domain"/>
    <property type="match status" value="1"/>
</dbReference>
<dbReference type="InterPro" id="IPR036388">
    <property type="entry name" value="WH-like_DNA-bd_sf"/>
</dbReference>
<keyword evidence="3" id="KW-1185">Reference proteome</keyword>
<organism evidence="2 3">
    <name type="scientific">Haladaptatus pallidirubidus</name>
    <dbReference type="NCBI Taxonomy" id="1008152"/>
    <lineage>
        <taxon>Archaea</taxon>
        <taxon>Methanobacteriati</taxon>
        <taxon>Methanobacteriota</taxon>
        <taxon>Stenosarchaea group</taxon>
        <taxon>Halobacteria</taxon>
        <taxon>Halobacteriales</taxon>
        <taxon>Haladaptataceae</taxon>
        <taxon>Haladaptatus</taxon>
    </lineage>
</organism>
<proteinExistence type="predicted"/>
<dbReference type="InterPro" id="IPR055768">
    <property type="entry name" value="DUF7344"/>
</dbReference>
<evidence type="ECO:0000313" key="2">
    <source>
        <dbReference type="EMBL" id="GAA5044943.1"/>
    </source>
</evidence>
<accession>A0AAV3UE21</accession>
<feature type="domain" description="DUF7344" evidence="1">
    <location>
        <begin position="28"/>
        <end position="102"/>
    </location>
</feature>
<gene>
    <name evidence="2" type="ORF">GCM10025751_12110</name>
</gene>
<dbReference type="AlphaFoldDB" id="A0AAV3UE21"/>
<dbReference type="Pfam" id="PF24035">
    <property type="entry name" value="DUF7344"/>
    <property type="match status" value="1"/>
</dbReference>